<name>A0A4Q7NLE9_9BURK</name>
<accession>A0A4Q7NLE9</accession>
<dbReference type="EMBL" id="SGXC01000001">
    <property type="protein sequence ID" value="RZS85951.1"/>
    <property type="molecule type" value="Genomic_DNA"/>
</dbReference>
<dbReference type="AlphaFoldDB" id="A0A4Q7NLE9"/>
<gene>
    <name evidence="1" type="ORF">EV675_1981</name>
</gene>
<comment type="caution">
    <text evidence="1">The sequence shown here is derived from an EMBL/GenBank/DDBJ whole genome shotgun (WGS) entry which is preliminary data.</text>
</comment>
<dbReference type="PANTHER" id="PTHR35566">
    <property type="entry name" value="BLR3599 PROTEIN"/>
    <property type="match status" value="1"/>
</dbReference>
<reference evidence="1 2" key="1">
    <citation type="submission" date="2019-02" db="EMBL/GenBank/DDBJ databases">
        <title>Genomic Encyclopedia of Type Strains, Phase IV (KMG-IV): sequencing the most valuable type-strain genomes for metagenomic binning, comparative biology and taxonomic classification.</title>
        <authorList>
            <person name="Goeker M."/>
        </authorList>
    </citation>
    <scope>NUCLEOTIDE SEQUENCE [LARGE SCALE GENOMIC DNA]</scope>
    <source>
        <strain evidence="1 2">K24</strain>
    </source>
</reference>
<dbReference type="RefSeq" id="WP_130357086.1">
    <property type="nucleotide sequence ID" value="NZ_SGXC01000001.1"/>
</dbReference>
<evidence type="ECO:0000313" key="2">
    <source>
        <dbReference type="Proteomes" id="UP000292445"/>
    </source>
</evidence>
<sequence>MLNRQQVFWGQGAFLAPQHLQCHEEWTRAYGWALHGLHAPYPRGFEVLELDEQALAGGVVRIVRYALLTADGHWVGGGSAGAPQPGNAQVPERSLLEMAVAGNDPISLHLVLARDPTVQGLGPDQKSLLPARHALRTEHVADPFDPQAPSVDVDFVDCQPRIVCSLDEHAEAVLGSAESCKFAEILPNGPGRFKLSQDYVPPMVSLNASPNLARWTRALRDLVVSRGQDFASAKRQRGIRAASTSAQEVMRVLMMQTFARYIPLLQEHVRLGMVPPWPLYQDLRRLVAEFSVFSEEIGYAGGLQPNPAETELPVYDHDDLRRCFKLAFARAESLIKALTVGAEVGITLAYDGRFHKADLPVSLFASDKTRFYLAFESSVQGMELAQRLQRTGKIASSEEMPRLLQAALFGLKIDLLPVPPEELPQKTPNTTYFLIDTRHQFWQFIKDRRNISIFSDLPADETVIKLFPVGAEE</sequence>
<dbReference type="NCBIfam" id="TIGR03353">
    <property type="entry name" value="VI_chp_4"/>
    <property type="match status" value="1"/>
</dbReference>
<proteinExistence type="predicted"/>
<organism evidence="1 2">
    <name type="scientific">Pigmentiphaga kullae</name>
    <dbReference type="NCBI Taxonomy" id="151784"/>
    <lineage>
        <taxon>Bacteria</taxon>
        <taxon>Pseudomonadati</taxon>
        <taxon>Pseudomonadota</taxon>
        <taxon>Betaproteobacteria</taxon>
        <taxon>Burkholderiales</taxon>
        <taxon>Alcaligenaceae</taxon>
        <taxon>Pigmentiphaga</taxon>
    </lineage>
</organism>
<dbReference type="Pfam" id="PF05936">
    <property type="entry name" value="T6SS_VasE"/>
    <property type="match status" value="1"/>
</dbReference>
<evidence type="ECO:0000313" key="1">
    <source>
        <dbReference type="EMBL" id="RZS85951.1"/>
    </source>
</evidence>
<dbReference type="PANTHER" id="PTHR35566:SF1">
    <property type="entry name" value="TYPE VI SECRETION SYSTEM BASEPLATE COMPONENT TSSK1"/>
    <property type="match status" value="1"/>
</dbReference>
<dbReference type="OrthoDB" id="9775333at2"/>
<dbReference type="Proteomes" id="UP000292445">
    <property type="component" value="Unassembled WGS sequence"/>
</dbReference>
<dbReference type="InterPro" id="IPR010263">
    <property type="entry name" value="T6SS_TssK"/>
</dbReference>
<keyword evidence="2" id="KW-1185">Reference proteome</keyword>
<protein>
    <submittedName>
        <fullName evidence="1">Type VI secretion system ImpJ/VasE family protein</fullName>
    </submittedName>
</protein>